<keyword evidence="2" id="KW-0479">Metal-binding</keyword>
<evidence type="ECO:0000256" key="4">
    <source>
        <dbReference type="ARBA" id="ARBA00023014"/>
    </source>
</evidence>
<evidence type="ECO:0000256" key="3">
    <source>
        <dbReference type="ARBA" id="ARBA00023004"/>
    </source>
</evidence>
<dbReference type="InterPro" id="IPR017941">
    <property type="entry name" value="Rieske_2Fe-2S"/>
</dbReference>
<dbReference type="Proteomes" id="UP000317078">
    <property type="component" value="Unassembled WGS sequence"/>
</dbReference>
<evidence type="ECO:0000313" key="7">
    <source>
        <dbReference type="Proteomes" id="UP000317078"/>
    </source>
</evidence>
<dbReference type="AlphaFoldDB" id="A0A502ELM9"/>
<organism evidence="6 7">
    <name type="scientific">Muricoccus nepalensis</name>
    <dbReference type="NCBI Taxonomy" id="1854500"/>
    <lineage>
        <taxon>Bacteria</taxon>
        <taxon>Pseudomonadati</taxon>
        <taxon>Pseudomonadota</taxon>
        <taxon>Alphaproteobacteria</taxon>
        <taxon>Acetobacterales</taxon>
        <taxon>Roseomonadaceae</taxon>
        <taxon>Muricoccus</taxon>
    </lineage>
</organism>
<evidence type="ECO:0000256" key="2">
    <source>
        <dbReference type="ARBA" id="ARBA00022723"/>
    </source>
</evidence>
<evidence type="ECO:0000313" key="6">
    <source>
        <dbReference type="EMBL" id="TPG38367.1"/>
    </source>
</evidence>
<evidence type="ECO:0000256" key="1">
    <source>
        <dbReference type="ARBA" id="ARBA00022714"/>
    </source>
</evidence>
<dbReference type="GO" id="GO:0051537">
    <property type="term" value="F:2 iron, 2 sulfur cluster binding"/>
    <property type="evidence" value="ECO:0007669"/>
    <property type="project" value="UniProtKB-KW"/>
</dbReference>
<keyword evidence="3" id="KW-0408">Iron</keyword>
<dbReference type="Gene3D" id="2.102.10.10">
    <property type="entry name" value="Rieske [2Fe-2S] iron-sulphur domain"/>
    <property type="match status" value="1"/>
</dbReference>
<dbReference type="CDD" id="cd03467">
    <property type="entry name" value="Rieske"/>
    <property type="match status" value="1"/>
</dbReference>
<dbReference type="PANTHER" id="PTHR40261">
    <property type="match status" value="1"/>
</dbReference>
<proteinExistence type="predicted"/>
<comment type="caution">
    <text evidence="6">The sequence shown here is derived from an EMBL/GenBank/DDBJ whole genome shotgun (WGS) entry which is preliminary data.</text>
</comment>
<keyword evidence="7" id="KW-1185">Reference proteome</keyword>
<name>A0A502ELM9_9PROT</name>
<feature type="domain" description="Rieske" evidence="5">
    <location>
        <begin position="4"/>
        <end position="108"/>
    </location>
</feature>
<dbReference type="InterPro" id="IPR036922">
    <property type="entry name" value="Rieske_2Fe-2S_sf"/>
</dbReference>
<keyword evidence="1" id="KW-0001">2Fe-2S</keyword>
<dbReference type="OrthoDB" id="9800776at2"/>
<keyword evidence="4" id="KW-0411">Iron-sulfur</keyword>
<dbReference type="GO" id="GO:0046872">
    <property type="term" value="F:metal ion binding"/>
    <property type="evidence" value="ECO:0007669"/>
    <property type="project" value="UniProtKB-KW"/>
</dbReference>
<reference evidence="6 7" key="1">
    <citation type="journal article" date="2019" name="Environ. Microbiol.">
        <title>Species interactions and distinct microbial communities in high Arctic permafrost affected cryosols are associated with the CH4 and CO2 gas fluxes.</title>
        <authorList>
            <person name="Altshuler I."/>
            <person name="Hamel J."/>
            <person name="Turney S."/>
            <person name="Magnuson E."/>
            <person name="Levesque R."/>
            <person name="Greer C."/>
            <person name="Whyte L.G."/>
        </authorList>
    </citation>
    <scope>NUCLEOTIDE SEQUENCE [LARGE SCALE GENOMIC DNA]</scope>
    <source>
        <strain evidence="6 7">S9.3B</strain>
    </source>
</reference>
<dbReference type="PROSITE" id="PS51296">
    <property type="entry name" value="RIESKE"/>
    <property type="match status" value="1"/>
</dbReference>
<sequence length="114" mass="11889">MAERALCRLDEIADGAARGFPPPPGGFTGLFALRRGGEVHVYVNACPHLGIPLEPLPDRFLDGAGRHVVCSTHGARFRAEDGFCVSGPCAGDSLEAVPVRIEDGVVLVPAEAGL</sequence>
<evidence type="ECO:0000259" key="5">
    <source>
        <dbReference type="PROSITE" id="PS51296"/>
    </source>
</evidence>
<dbReference type="PANTHER" id="PTHR40261:SF1">
    <property type="entry name" value="RIESKE DOMAIN-CONTAINING PROTEIN"/>
    <property type="match status" value="1"/>
</dbReference>
<protein>
    <submittedName>
        <fullName evidence="6">Rieske (2Fe-2S) protein</fullName>
    </submittedName>
</protein>
<dbReference type="EMBL" id="RCZP01000077">
    <property type="protein sequence ID" value="TPG38367.1"/>
    <property type="molecule type" value="Genomic_DNA"/>
</dbReference>
<dbReference type="SUPFAM" id="SSF50022">
    <property type="entry name" value="ISP domain"/>
    <property type="match status" value="1"/>
</dbReference>
<gene>
    <name evidence="6" type="ORF">EAH89_29425</name>
</gene>
<accession>A0A502ELM9</accession>
<dbReference type="Pfam" id="PF00355">
    <property type="entry name" value="Rieske"/>
    <property type="match status" value="1"/>
</dbReference>